<dbReference type="SUPFAM" id="SSF56784">
    <property type="entry name" value="HAD-like"/>
    <property type="match status" value="1"/>
</dbReference>
<evidence type="ECO:0000313" key="6">
    <source>
        <dbReference type="EMBL" id="BAT28200.1"/>
    </source>
</evidence>
<dbReference type="InterPro" id="IPR051600">
    <property type="entry name" value="Beta-PGM-like"/>
</dbReference>
<dbReference type="Gene3D" id="1.10.150.240">
    <property type="entry name" value="Putative phosphatase, domain 2"/>
    <property type="match status" value="1"/>
</dbReference>
<dbReference type="EMBL" id="LC066377">
    <property type="protein sequence ID" value="BAT28200.1"/>
    <property type="molecule type" value="Genomic_DNA"/>
</dbReference>
<comment type="similarity">
    <text evidence="2">Belongs to the HAD-like hydrolase superfamily. CbbY/CbbZ/Gph/YieH family.</text>
</comment>
<evidence type="ECO:0000256" key="1">
    <source>
        <dbReference type="ARBA" id="ARBA00001946"/>
    </source>
</evidence>
<accession>A0A0P0Z297</accession>
<dbReference type="NCBIfam" id="TIGR01509">
    <property type="entry name" value="HAD-SF-IA-v3"/>
    <property type="match status" value="1"/>
</dbReference>
<dbReference type="OrthoDB" id="9800058at2"/>
<dbReference type="InterPro" id="IPR006439">
    <property type="entry name" value="HAD-SF_hydro_IA"/>
</dbReference>
<proteinExistence type="inferred from homology"/>
<dbReference type="RefSeq" id="WP_062226319.1">
    <property type="nucleotide sequence ID" value="NZ_BBWR01000002.1"/>
</dbReference>
<sequence length="220" mass="22917">MTGFGWKGVAWDVDGTLIDSEPLHHAALVDVAAQLGLDLTQLDPMHFVGVHIKDVFLALRDGLPAGLPCAAFEAMVEDAYVRGTDRLAPLDGAAETMLALAACGIGQVCVSNSSRRIVQANLKRLGAQHVVSGLICLDDVAAGKPDPEPYLRGAALLDLAPADVLAVEDSVAGATAALAAGMHVAMIGAPSQAWPKDPRLMPIRRLAEIRHLQPVTAGVA</sequence>
<dbReference type="InterPro" id="IPR036412">
    <property type="entry name" value="HAD-like_sf"/>
</dbReference>
<dbReference type="Pfam" id="PF00702">
    <property type="entry name" value="Hydrolase"/>
    <property type="match status" value="1"/>
</dbReference>
<keyword evidence="4" id="KW-0460">Magnesium</keyword>
<comment type="cofactor">
    <cofactor evidence="1">
        <name>Mg(2+)</name>
        <dbReference type="ChEBI" id="CHEBI:18420"/>
    </cofactor>
</comment>
<keyword evidence="6" id="KW-0378">Hydrolase</keyword>
<dbReference type="GO" id="GO:0016787">
    <property type="term" value="F:hydrolase activity"/>
    <property type="evidence" value="ECO:0007669"/>
    <property type="project" value="UniProtKB-KW"/>
</dbReference>
<dbReference type="InterPro" id="IPR023198">
    <property type="entry name" value="PGP-like_dom2"/>
</dbReference>
<evidence type="ECO:0000256" key="2">
    <source>
        <dbReference type="ARBA" id="ARBA00006171"/>
    </source>
</evidence>
<dbReference type="CDD" id="cd07505">
    <property type="entry name" value="HAD_BPGM-like"/>
    <property type="match status" value="1"/>
</dbReference>
<dbReference type="Gene3D" id="3.40.50.1000">
    <property type="entry name" value="HAD superfamily/HAD-like"/>
    <property type="match status" value="1"/>
</dbReference>
<dbReference type="InterPro" id="IPR023214">
    <property type="entry name" value="HAD_sf"/>
</dbReference>
<protein>
    <submittedName>
        <fullName evidence="6">HAD-superfamily hydrolase, subfamily IA, variant 3</fullName>
    </submittedName>
</protein>
<evidence type="ECO:0000256" key="3">
    <source>
        <dbReference type="ARBA" id="ARBA00022723"/>
    </source>
</evidence>
<dbReference type="PANTHER" id="PTHR46193">
    <property type="entry name" value="6-PHOSPHOGLUCONATE PHOSPHATASE"/>
    <property type="match status" value="1"/>
</dbReference>
<name>A0A0P0Z297_9HYPH</name>
<evidence type="ECO:0000256" key="5">
    <source>
        <dbReference type="ARBA" id="ARBA00023277"/>
    </source>
</evidence>
<keyword evidence="3" id="KW-0479">Metal-binding</keyword>
<dbReference type="AlphaFoldDB" id="A0A0P0Z297"/>
<dbReference type="GO" id="GO:0046872">
    <property type="term" value="F:metal ion binding"/>
    <property type="evidence" value="ECO:0007669"/>
    <property type="project" value="UniProtKB-KW"/>
</dbReference>
<keyword evidence="5" id="KW-0119">Carbohydrate metabolism</keyword>
<reference evidence="6" key="1">
    <citation type="journal article" date="2015" name="Proc. Natl. Acad. Sci. U.S.A.">
        <title>Bacterial clade with the ribosomal RNA operon on a small plasmid rather than the chromosome.</title>
        <authorList>
            <person name="Anda M."/>
            <person name="Ohtsubo Y."/>
            <person name="Okubo T."/>
            <person name="Sugawara M."/>
            <person name="Nagata Y."/>
            <person name="Tsuda M."/>
            <person name="Minamisawa K."/>
            <person name="Mitsui H."/>
        </authorList>
    </citation>
    <scope>NUCLEOTIDE SEQUENCE</scope>
    <source>
        <strain evidence="6">JCM 14755</strain>
    </source>
</reference>
<dbReference type="SFLD" id="SFLDG01129">
    <property type="entry name" value="C1.5:_HAD__Beta-PGM__Phosphata"/>
    <property type="match status" value="1"/>
</dbReference>
<dbReference type="PANTHER" id="PTHR46193:SF18">
    <property type="entry name" value="HEXITOL PHOSPHATASE B"/>
    <property type="match status" value="1"/>
</dbReference>
<evidence type="ECO:0000256" key="4">
    <source>
        <dbReference type="ARBA" id="ARBA00022842"/>
    </source>
</evidence>
<organism evidence="6">
    <name type="scientific">Aureimonas frigidaquae</name>
    <dbReference type="NCBI Taxonomy" id="424757"/>
    <lineage>
        <taxon>Bacteria</taxon>
        <taxon>Pseudomonadati</taxon>
        <taxon>Pseudomonadota</taxon>
        <taxon>Alphaproteobacteria</taxon>
        <taxon>Hyphomicrobiales</taxon>
        <taxon>Aurantimonadaceae</taxon>
        <taxon>Aureimonas</taxon>
    </lineage>
</organism>
<dbReference type="SFLD" id="SFLDS00003">
    <property type="entry name" value="Haloacid_Dehalogenase"/>
    <property type="match status" value="1"/>
</dbReference>